<evidence type="ECO:0000256" key="2">
    <source>
        <dbReference type="ARBA" id="ARBA00022989"/>
    </source>
</evidence>
<dbReference type="AlphaFoldDB" id="A0A0A1ZGE2"/>
<dbReference type="InterPro" id="IPR003398">
    <property type="entry name" value="PSII_PsbN"/>
</dbReference>
<comment type="caution">
    <text evidence="5">The sequence shown here is derived from an EMBL/GenBank/DDBJ whole genome shotgun (WGS) entry which is preliminary data.</text>
</comment>
<dbReference type="Pfam" id="PF02468">
    <property type="entry name" value="PsbN"/>
    <property type="match status" value="1"/>
</dbReference>
<dbReference type="Proteomes" id="UP000030598">
    <property type="component" value="Unassembled WGS sequence"/>
</dbReference>
<dbReference type="HAMAP" id="MF_00293">
    <property type="entry name" value="PSII_PsbN"/>
    <property type="match status" value="1"/>
</dbReference>
<keyword evidence="1 4" id="KW-0812">Transmembrane</keyword>
<dbReference type="STRING" id="59925.EU91_0423"/>
<gene>
    <name evidence="4" type="primary">psbN</name>
    <name evidence="5" type="ORF">EU91_0423</name>
</gene>
<comment type="caution">
    <text evidence="4">Originally thought to be a component of PSII; based on experiments in Synechocystis, N.tabacum and barley, and its absence from PSII in T.elongatus and T.vulcanus, this is probably not true.</text>
</comment>
<evidence type="ECO:0000313" key="5">
    <source>
        <dbReference type="EMBL" id="KGF88490.1"/>
    </source>
</evidence>
<reference evidence="6" key="1">
    <citation type="journal article" date="2014" name="Sci. Data">
        <title>Genomes of diverse isolates of the marine cyanobacterium Prochlorococcus.</title>
        <authorList>
            <person name="Biller S."/>
            <person name="Berube P."/>
            <person name="Thompson J."/>
            <person name="Kelly L."/>
            <person name="Roggensack S."/>
            <person name="Awad L."/>
            <person name="Roache-Johnson K."/>
            <person name="Ding H."/>
            <person name="Giovannoni S.J."/>
            <person name="Moore L.R."/>
            <person name="Chisholm S.W."/>
        </authorList>
    </citation>
    <scope>NUCLEOTIDE SEQUENCE [LARGE SCALE GENOMIC DNA]</scope>
    <source>
        <strain evidence="6">GP2</strain>
    </source>
</reference>
<keyword evidence="2 4" id="KW-1133">Transmembrane helix</keyword>
<keyword evidence="4" id="KW-0793">Thylakoid</keyword>
<evidence type="ECO:0000256" key="3">
    <source>
        <dbReference type="ARBA" id="ARBA00023136"/>
    </source>
</evidence>
<comment type="similarity">
    <text evidence="4">Belongs to the PsbN family.</text>
</comment>
<dbReference type="GO" id="GO:0031676">
    <property type="term" value="C:plasma membrane-derived thylakoid membrane"/>
    <property type="evidence" value="ECO:0007669"/>
    <property type="project" value="UniProtKB-SubCell"/>
</dbReference>
<dbReference type="EMBL" id="JNAH01000003">
    <property type="protein sequence ID" value="KGF88490.1"/>
    <property type="molecule type" value="Genomic_DNA"/>
</dbReference>
<comment type="function">
    <text evidence="4">May play a role in photosystem I and II biogenesis.</text>
</comment>
<comment type="subcellular location">
    <subcellularLocation>
        <location evidence="4">Cellular thylakoid membrane</location>
        <topology evidence="4">Single-pass membrane protein</topology>
    </subcellularLocation>
</comment>
<proteinExistence type="inferred from homology"/>
<organism evidence="5 6">
    <name type="scientific">Prochlorococcus marinus str. GP2</name>
    <dbReference type="NCBI Taxonomy" id="59925"/>
    <lineage>
        <taxon>Bacteria</taxon>
        <taxon>Bacillati</taxon>
        <taxon>Cyanobacteriota</taxon>
        <taxon>Cyanophyceae</taxon>
        <taxon>Synechococcales</taxon>
        <taxon>Prochlorococcaceae</taxon>
        <taxon>Prochlorococcus</taxon>
    </lineage>
</organism>
<protein>
    <recommendedName>
        <fullName evidence="4">Protein PsbN</fullName>
    </recommendedName>
</protein>
<evidence type="ECO:0000256" key="1">
    <source>
        <dbReference type="ARBA" id="ARBA00022692"/>
    </source>
</evidence>
<dbReference type="NCBIfam" id="NF009650">
    <property type="entry name" value="PRK13183.1"/>
    <property type="match status" value="1"/>
</dbReference>
<keyword evidence="3 4" id="KW-0472">Membrane</keyword>
<name>A0A0A1ZGE2_PROMR</name>
<dbReference type="GO" id="GO:0015979">
    <property type="term" value="P:photosynthesis"/>
    <property type="evidence" value="ECO:0007669"/>
    <property type="project" value="InterPro"/>
</dbReference>
<feature type="transmembrane region" description="Helical" evidence="4">
    <location>
        <begin position="20"/>
        <end position="42"/>
    </location>
</feature>
<evidence type="ECO:0000256" key="4">
    <source>
        <dbReference type="HAMAP-Rule" id="MF_00293"/>
    </source>
</evidence>
<accession>A0A0A1ZGE2</accession>
<evidence type="ECO:0000313" key="6">
    <source>
        <dbReference type="Proteomes" id="UP000030598"/>
    </source>
</evidence>
<sequence>MFTNLSKLMQTLSSAPDPAVSVAVTILVILLALTGFGLWTAFGPKAKKLTDPWDDHDD</sequence>